<dbReference type="PANTHER" id="PTHR46890">
    <property type="entry name" value="NON-LTR RETROLELEMENT REVERSE TRANSCRIPTASE-LIKE PROTEIN-RELATED"/>
    <property type="match status" value="1"/>
</dbReference>
<dbReference type="PANTHER" id="PTHR46890:SF48">
    <property type="entry name" value="RNA-DIRECTED DNA POLYMERASE"/>
    <property type="match status" value="1"/>
</dbReference>
<accession>A0A392M1M6</accession>
<protein>
    <submittedName>
        <fullName evidence="2">Cysteine-rich receptor-like protein kinase</fullName>
    </submittedName>
</protein>
<comment type="caution">
    <text evidence="2">The sequence shown here is derived from an EMBL/GenBank/DDBJ whole genome shotgun (WGS) entry which is preliminary data.</text>
</comment>
<gene>
    <name evidence="2" type="ORF">A2U01_0001689</name>
</gene>
<dbReference type="EMBL" id="LXQA010001638">
    <property type="protein sequence ID" value="MCH80913.1"/>
    <property type="molecule type" value="Genomic_DNA"/>
</dbReference>
<proteinExistence type="predicted"/>
<reference evidence="2 3" key="1">
    <citation type="journal article" date="2018" name="Front. Plant Sci.">
        <title>Red Clover (Trifolium pratense) and Zigzag Clover (T. medium) - A Picture of Genomic Similarities and Differences.</title>
        <authorList>
            <person name="Dluhosova J."/>
            <person name="Istvanek J."/>
            <person name="Nedelnik J."/>
            <person name="Repkova J."/>
        </authorList>
    </citation>
    <scope>NUCLEOTIDE SEQUENCE [LARGE SCALE GENOMIC DNA]</scope>
    <source>
        <strain evidence="3">cv. 10/8</strain>
        <tissue evidence="2">Leaf</tissue>
    </source>
</reference>
<evidence type="ECO:0000313" key="3">
    <source>
        <dbReference type="Proteomes" id="UP000265520"/>
    </source>
</evidence>
<keyword evidence="2" id="KW-0675">Receptor</keyword>
<sequence>GWPDRNLIVGGPADRGGGFDTILELGEEVEGMMGIRGAVFQHFEKHFQAPSVDRPGIENLNFKSTSAEEAYALEMPFSEEEVKQAAWNCDSFKSLGPDGVNFGFVKDFWPEVKSDFMRFLLEFYSNSKLVRGLNITFIVLILNVSIPLCMNDFRPILLVGSLCKVLAKVLAKRLRGVIGQVISESQYAFVKGRQILDGILIANELVDDATRKKKDIILFKVDFGKAYDSVD</sequence>
<evidence type="ECO:0000259" key="1">
    <source>
        <dbReference type="Pfam" id="PF00078"/>
    </source>
</evidence>
<keyword evidence="3" id="KW-1185">Reference proteome</keyword>
<keyword evidence="2" id="KW-0808">Transferase</keyword>
<feature type="domain" description="Reverse transcriptase" evidence="1">
    <location>
        <begin position="151"/>
        <end position="231"/>
    </location>
</feature>
<dbReference type="GO" id="GO:0016301">
    <property type="term" value="F:kinase activity"/>
    <property type="evidence" value="ECO:0007669"/>
    <property type="project" value="UniProtKB-KW"/>
</dbReference>
<feature type="non-terminal residue" evidence="2">
    <location>
        <position position="1"/>
    </location>
</feature>
<dbReference type="AlphaFoldDB" id="A0A392M1M6"/>
<dbReference type="Pfam" id="PF00078">
    <property type="entry name" value="RVT_1"/>
    <property type="match status" value="1"/>
</dbReference>
<name>A0A392M1M6_9FABA</name>
<organism evidence="2 3">
    <name type="scientific">Trifolium medium</name>
    <dbReference type="NCBI Taxonomy" id="97028"/>
    <lineage>
        <taxon>Eukaryota</taxon>
        <taxon>Viridiplantae</taxon>
        <taxon>Streptophyta</taxon>
        <taxon>Embryophyta</taxon>
        <taxon>Tracheophyta</taxon>
        <taxon>Spermatophyta</taxon>
        <taxon>Magnoliopsida</taxon>
        <taxon>eudicotyledons</taxon>
        <taxon>Gunneridae</taxon>
        <taxon>Pentapetalae</taxon>
        <taxon>rosids</taxon>
        <taxon>fabids</taxon>
        <taxon>Fabales</taxon>
        <taxon>Fabaceae</taxon>
        <taxon>Papilionoideae</taxon>
        <taxon>50 kb inversion clade</taxon>
        <taxon>NPAAA clade</taxon>
        <taxon>Hologalegina</taxon>
        <taxon>IRL clade</taxon>
        <taxon>Trifolieae</taxon>
        <taxon>Trifolium</taxon>
    </lineage>
</organism>
<dbReference type="Proteomes" id="UP000265520">
    <property type="component" value="Unassembled WGS sequence"/>
</dbReference>
<dbReference type="InterPro" id="IPR052343">
    <property type="entry name" value="Retrotransposon-Effector_Assoc"/>
</dbReference>
<dbReference type="InterPro" id="IPR000477">
    <property type="entry name" value="RT_dom"/>
</dbReference>
<keyword evidence="2" id="KW-0418">Kinase</keyword>
<evidence type="ECO:0000313" key="2">
    <source>
        <dbReference type="EMBL" id="MCH80913.1"/>
    </source>
</evidence>